<dbReference type="Proteomes" id="UP000515129">
    <property type="component" value="Chromosome 18"/>
</dbReference>
<dbReference type="AlphaFoldDB" id="A0A6P6RE86"/>
<evidence type="ECO:0000313" key="3">
    <source>
        <dbReference type="Proteomes" id="UP000515129"/>
    </source>
</evidence>
<proteinExistence type="predicted"/>
<feature type="signal peptide" evidence="1">
    <location>
        <begin position="1"/>
        <end position="21"/>
    </location>
</feature>
<gene>
    <name evidence="4" type="primary">LOC113118501</name>
</gene>
<feature type="domain" description="Galaxin-like repeats" evidence="2">
    <location>
        <begin position="48"/>
        <end position="167"/>
    </location>
</feature>
<reference evidence="4" key="1">
    <citation type="submission" date="2025-08" db="UniProtKB">
        <authorList>
            <consortium name="RefSeq"/>
        </authorList>
    </citation>
    <scope>IDENTIFICATION</scope>
    <source>
        <strain evidence="4">Wakin</strain>
        <tissue evidence="4">Muscle</tissue>
    </source>
</reference>
<protein>
    <submittedName>
        <fullName evidence="4">Galaxin-like isoform X1</fullName>
    </submittedName>
</protein>
<dbReference type="Pfam" id="PF24748">
    <property type="entry name" value="Galaxin_repeat"/>
    <property type="match status" value="2"/>
</dbReference>
<evidence type="ECO:0000256" key="1">
    <source>
        <dbReference type="SAM" id="SignalP"/>
    </source>
</evidence>
<dbReference type="RefSeq" id="XP_026143513.1">
    <property type="nucleotide sequence ID" value="XM_026287728.1"/>
</dbReference>
<dbReference type="GeneID" id="113118501"/>
<keyword evidence="3" id="KW-1185">Reference proteome</keyword>
<evidence type="ECO:0000313" key="4">
    <source>
        <dbReference type="RefSeq" id="XP_026143513.1"/>
    </source>
</evidence>
<accession>A0A6P6RE86</accession>
<organism evidence="3 4">
    <name type="scientific">Carassius auratus</name>
    <name type="common">Goldfish</name>
    <dbReference type="NCBI Taxonomy" id="7957"/>
    <lineage>
        <taxon>Eukaryota</taxon>
        <taxon>Metazoa</taxon>
        <taxon>Chordata</taxon>
        <taxon>Craniata</taxon>
        <taxon>Vertebrata</taxon>
        <taxon>Euteleostomi</taxon>
        <taxon>Actinopterygii</taxon>
        <taxon>Neopterygii</taxon>
        <taxon>Teleostei</taxon>
        <taxon>Ostariophysi</taxon>
        <taxon>Cypriniformes</taxon>
        <taxon>Cyprinidae</taxon>
        <taxon>Cyprininae</taxon>
        <taxon>Carassius</taxon>
    </lineage>
</organism>
<feature type="domain" description="Galaxin-like repeats" evidence="2">
    <location>
        <begin position="262"/>
        <end position="376"/>
    </location>
</feature>
<keyword evidence="1" id="KW-0732">Signal</keyword>
<dbReference type="PANTHER" id="PTHR34490:SF3">
    <property type="entry name" value="GALAXIN-LIKE ISOFORM X2"/>
    <property type="match status" value="1"/>
</dbReference>
<evidence type="ECO:0000259" key="2">
    <source>
        <dbReference type="Pfam" id="PF24748"/>
    </source>
</evidence>
<sequence>MKNCKAPAFVVAIFFATFAQGVCHHDRGTHSEVGFSGQMEGIHHLHNCGNVSYNISGSSCCNGNISPGLSQLVADCCGSVAYNPLNEICCDSKVLTQSSTHVKCCGKDMYLTTTHMCCGGNRIFNRKENLSCCGNTTFDKTTHCCCANPELVVMPKHETCCPKATDEMKESQQGSPPTLTLPKNSEPKCRTIPFNPQEKMCCSGKLYKASALTKCCGEHVYTLSDDSVLCCNGVLHRNVPEQSECVGGVIYTAANTTCQMSTRPRLGEHCCGGQTFNPRTHICCNGHSHNKMNGNFCCGSEVYDHHNQFLRCCSGHLYNLTQSRGKAECCGNLLLQYNNNQTCCSSSTNSIIYQTKPKHRCCGLYYYNTSLWSCCAEHLKPTPKPNSSPAEYRIKPLMDLIPEMCNKTVFFGKVESVALANYQRHVVLKVVGQVNVKSEKVIKDPWLHVSLDHCNSPATDNGMTYLWEENHNGKYKLLSHPVDLTSDIYMFYSVCYQKKG</sequence>
<dbReference type="InterPro" id="IPR056601">
    <property type="entry name" value="Galaxin_dom"/>
</dbReference>
<dbReference type="InterPro" id="IPR055284">
    <property type="entry name" value="Galaxin-like"/>
</dbReference>
<feature type="chain" id="PRO_5028191348" evidence="1">
    <location>
        <begin position="22"/>
        <end position="500"/>
    </location>
</feature>
<dbReference type="KEGG" id="caua:113118501"/>
<name>A0A6P6RE86_CARAU</name>
<dbReference type="PANTHER" id="PTHR34490">
    <property type="entry name" value="PROTEIN CBG12054-RELATED"/>
    <property type="match status" value="1"/>
</dbReference>
<dbReference type="OrthoDB" id="5989849at2759"/>